<dbReference type="EMBL" id="BAAABV010000009">
    <property type="protein sequence ID" value="GAA0274567.1"/>
    <property type="molecule type" value="Genomic_DNA"/>
</dbReference>
<feature type="region of interest" description="Disordered" evidence="1">
    <location>
        <begin position="191"/>
        <end position="214"/>
    </location>
</feature>
<feature type="region of interest" description="Disordered" evidence="1">
    <location>
        <begin position="45"/>
        <end position="81"/>
    </location>
</feature>
<name>A0ABP3EQW6_9ACTN</name>
<comment type="caution">
    <text evidence="3">The sequence shown here is derived from an EMBL/GenBank/DDBJ whole genome shotgun (WGS) entry which is preliminary data.</text>
</comment>
<accession>A0ABP3EQW6</accession>
<feature type="region of interest" description="Disordered" evidence="1">
    <location>
        <begin position="161"/>
        <end position="180"/>
    </location>
</feature>
<evidence type="ECO:0000256" key="2">
    <source>
        <dbReference type="SAM" id="SignalP"/>
    </source>
</evidence>
<dbReference type="Proteomes" id="UP001501867">
    <property type="component" value="Unassembled WGS sequence"/>
</dbReference>
<proteinExistence type="predicted"/>
<dbReference type="RefSeq" id="WP_344153048.1">
    <property type="nucleotide sequence ID" value="NZ_BAAABV010000009.1"/>
</dbReference>
<reference evidence="4" key="1">
    <citation type="journal article" date="2019" name="Int. J. Syst. Evol. Microbiol.">
        <title>The Global Catalogue of Microorganisms (GCM) 10K type strain sequencing project: providing services to taxonomists for standard genome sequencing and annotation.</title>
        <authorList>
            <consortium name="The Broad Institute Genomics Platform"/>
            <consortium name="The Broad Institute Genome Sequencing Center for Infectious Disease"/>
            <person name="Wu L."/>
            <person name="Ma J."/>
        </authorList>
    </citation>
    <scope>NUCLEOTIDE SEQUENCE [LARGE SCALE GENOMIC DNA]</scope>
    <source>
        <strain evidence="4">JCM 4505</strain>
    </source>
</reference>
<keyword evidence="4" id="KW-1185">Reference proteome</keyword>
<organism evidence="3 4">
    <name type="scientific">Streptomyces polychromogenes</name>
    <dbReference type="NCBI Taxonomy" id="67342"/>
    <lineage>
        <taxon>Bacteria</taxon>
        <taxon>Bacillati</taxon>
        <taxon>Actinomycetota</taxon>
        <taxon>Actinomycetes</taxon>
        <taxon>Kitasatosporales</taxon>
        <taxon>Streptomycetaceae</taxon>
        <taxon>Streptomyces</taxon>
    </lineage>
</organism>
<evidence type="ECO:0000313" key="3">
    <source>
        <dbReference type="EMBL" id="GAA0274567.1"/>
    </source>
</evidence>
<feature type="signal peptide" evidence="2">
    <location>
        <begin position="1"/>
        <end position="27"/>
    </location>
</feature>
<protein>
    <submittedName>
        <fullName evidence="3">Uncharacterized protein</fullName>
    </submittedName>
</protein>
<evidence type="ECO:0000313" key="4">
    <source>
        <dbReference type="Proteomes" id="UP001501867"/>
    </source>
</evidence>
<keyword evidence="2" id="KW-0732">Signal</keyword>
<feature type="chain" id="PRO_5046177761" evidence="2">
    <location>
        <begin position="28"/>
        <end position="214"/>
    </location>
</feature>
<evidence type="ECO:0000256" key="1">
    <source>
        <dbReference type="SAM" id="MobiDB-lite"/>
    </source>
</evidence>
<sequence>MNVKHMTVATVVAAMAPVALGATPSTAAERSGAGVSVPDRALEADAGLPREGDGPSAAPAQPAEEGTEGTRASEAPVLGLGGVPESFEAGGDWGEFSVTVDHSAGSEEERYHLILVVGSNGRVAGRDIRLQAFLEGAWHDLPFSPDDGEPVAYIGRNMVIPDERPHDPRPREIQRAGPSYGRLLHRWGQQRDARGRAVPQHLCPVGDRRPVRRR</sequence>
<feature type="compositionally biased region" description="Basic and acidic residues" evidence="1">
    <location>
        <begin position="161"/>
        <end position="174"/>
    </location>
</feature>
<gene>
    <name evidence="3" type="ORF">GCM10010302_10180</name>
</gene>